<gene>
    <name evidence="1" type="ORF">DFR47_106130</name>
</gene>
<comment type="caution">
    <text evidence="1">The sequence shown here is derived from an EMBL/GenBank/DDBJ whole genome shotgun (WGS) entry which is preliminary data.</text>
</comment>
<evidence type="ECO:0000313" key="1">
    <source>
        <dbReference type="EMBL" id="RBO93048.1"/>
    </source>
</evidence>
<dbReference type="SUPFAM" id="SSF53681">
    <property type="entry name" value="Aspartate/glutamate racemase"/>
    <property type="match status" value="2"/>
</dbReference>
<dbReference type="RefSeq" id="WP_113945330.1">
    <property type="nucleotide sequence ID" value="NZ_JBHEEG010000007.1"/>
</dbReference>
<name>A0A366DV15_9HYPH</name>
<protein>
    <submittedName>
        <fullName evidence="1">Glutamate racemase</fullName>
    </submittedName>
</protein>
<dbReference type="Gene3D" id="3.40.50.1860">
    <property type="match status" value="2"/>
</dbReference>
<keyword evidence="2" id="KW-1185">Reference proteome</keyword>
<sequence>MHRPIAVFDAGIGSYAVVAEIRSRLPQQDIIYFADRASFPYGGKNRAELIGVMRRTIEYLAGFDPSAIVIASNAPSIMVLEELSQDIHLPLFGVYPPLREAWGLSRSGRVGIMGVQSLVESPMISEFVAENSAYSERVALINASPMVELVESGEFLFAPERTQEAVDAFLTEVFAKYPDIDVLTLSSTHLPWLRRFFEHARPQCHFLDPAKDMVSRIGQGTKGQGRIRALVTEDERYDLATFRKMLSAIGVDIPLEPVRPY</sequence>
<dbReference type="EMBL" id="QNRH01000006">
    <property type="protein sequence ID" value="RBO93048.1"/>
    <property type="molecule type" value="Genomic_DNA"/>
</dbReference>
<dbReference type="AlphaFoldDB" id="A0A366DV15"/>
<organism evidence="1 2">
    <name type="scientific">Pseudochrobactrum asaccharolyticum</name>
    <dbReference type="NCBI Taxonomy" id="354351"/>
    <lineage>
        <taxon>Bacteria</taxon>
        <taxon>Pseudomonadati</taxon>
        <taxon>Pseudomonadota</taxon>
        <taxon>Alphaproteobacteria</taxon>
        <taxon>Hyphomicrobiales</taxon>
        <taxon>Brucellaceae</taxon>
        <taxon>Pseudochrobactrum</taxon>
    </lineage>
</organism>
<dbReference type="OrthoDB" id="9801055at2"/>
<dbReference type="GO" id="GO:0016855">
    <property type="term" value="F:racemase and epimerase activity, acting on amino acids and derivatives"/>
    <property type="evidence" value="ECO:0007669"/>
    <property type="project" value="InterPro"/>
</dbReference>
<reference evidence="1 2" key="1">
    <citation type="submission" date="2018-06" db="EMBL/GenBank/DDBJ databases">
        <title>Genomic Encyclopedia of Type Strains, Phase IV (KMG-IV): sequencing the most valuable type-strain genomes for metagenomic binning, comparative biology and taxonomic classification.</title>
        <authorList>
            <person name="Goeker M."/>
        </authorList>
    </citation>
    <scope>NUCLEOTIDE SEQUENCE [LARGE SCALE GENOMIC DNA]</scope>
    <source>
        <strain evidence="1 2">DSM 25619</strain>
    </source>
</reference>
<accession>A0A366DV15</accession>
<dbReference type="Proteomes" id="UP000252893">
    <property type="component" value="Unassembled WGS sequence"/>
</dbReference>
<proteinExistence type="predicted"/>
<evidence type="ECO:0000313" key="2">
    <source>
        <dbReference type="Proteomes" id="UP000252893"/>
    </source>
</evidence>
<dbReference type="InterPro" id="IPR001920">
    <property type="entry name" value="Asp/Glu_race"/>
</dbReference>